<evidence type="ECO:0000313" key="3">
    <source>
        <dbReference type="EMBL" id="PYC63429.1"/>
    </source>
</evidence>
<gene>
    <name evidence="3" type="ORF">C7C45_31800</name>
</gene>
<dbReference type="InterPro" id="IPR048977">
    <property type="entry name" value="SsfX3-like_N"/>
</dbReference>
<dbReference type="OrthoDB" id="2060945at2"/>
<dbReference type="InterPro" id="IPR036514">
    <property type="entry name" value="SGNH_hydro_sf"/>
</dbReference>
<dbReference type="AlphaFoldDB" id="A0A318NEX7"/>
<organism evidence="3 4">
    <name type="scientific">Micromonospora arborensis</name>
    <dbReference type="NCBI Taxonomy" id="2116518"/>
    <lineage>
        <taxon>Bacteria</taxon>
        <taxon>Bacillati</taxon>
        <taxon>Actinomycetota</taxon>
        <taxon>Actinomycetes</taxon>
        <taxon>Micromonosporales</taxon>
        <taxon>Micromonosporaceae</taxon>
        <taxon>Micromonospora</taxon>
    </lineage>
</organism>
<dbReference type="Proteomes" id="UP000248333">
    <property type="component" value="Unassembled WGS sequence"/>
</dbReference>
<proteinExistence type="predicted"/>
<sequence>MSASTLARGVAVGDPSVLFRGAVSVQPGPPGPDGRPLWWAPWRVPYEEAELHLPEGGVGRAAMPSGVRISLRSDSRWLRCRYQADPAPVLNGPQERPRLDVRVDGRLLRTVRLRADGGDQEFEVPLGGQRRDRLVELWLPTYNQFRLRLLEVETRWQPDERRRPRWVHYGSSISQGRGAASPSTAWHALVAESAGWDLTSLALGAACHMQPMTARLMRDLPAEVLTACVGINSQALGSLGPETFTAAVIGFVRTVRERHPVTPLMMMSTIYAPDRESVAGPSGLTIEDCRARTARAVELLRAAGDLHVHYLDGLKIFGPSDAELMLEPLSIERLHPGPAGHHLFAERFLDHLGMVPSLIARVSA</sequence>
<dbReference type="Pfam" id="PF13472">
    <property type="entry name" value="Lipase_GDSL_2"/>
    <property type="match status" value="1"/>
</dbReference>
<dbReference type="InterPro" id="IPR013830">
    <property type="entry name" value="SGNH_hydro"/>
</dbReference>
<dbReference type="Gene3D" id="2.60.120.260">
    <property type="entry name" value="Galactose-binding domain-like"/>
    <property type="match status" value="1"/>
</dbReference>
<name>A0A318NEX7_9ACTN</name>
<evidence type="ECO:0000259" key="2">
    <source>
        <dbReference type="Pfam" id="PF21181"/>
    </source>
</evidence>
<dbReference type="Pfam" id="PF21181">
    <property type="entry name" value="SsfX3_N"/>
    <property type="match status" value="1"/>
</dbReference>
<dbReference type="SUPFAM" id="SSF52266">
    <property type="entry name" value="SGNH hydrolase"/>
    <property type="match status" value="1"/>
</dbReference>
<dbReference type="Gene3D" id="3.40.50.1110">
    <property type="entry name" value="SGNH hydrolase"/>
    <property type="match status" value="1"/>
</dbReference>
<protein>
    <submittedName>
        <fullName evidence="3">G-D-S-L family lipolytic protein</fullName>
    </submittedName>
</protein>
<comment type="caution">
    <text evidence="3">The sequence shown here is derived from an EMBL/GenBank/DDBJ whole genome shotgun (WGS) entry which is preliminary data.</text>
</comment>
<accession>A0A318NEX7</accession>
<evidence type="ECO:0000313" key="4">
    <source>
        <dbReference type="Proteomes" id="UP000248333"/>
    </source>
</evidence>
<reference evidence="3 4" key="1">
    <citation type="submission" date="2018-03" db="EMBL/GenBank/DDBJ databases">
        <title>Bioinformatic expansion and discovery of thiopeptide antibiotics.</title>
        <authorList>
            <person name="Schwalen C.J."/>
            <person name="Hudson G.A."/>
            <person name="Mitchell D.A."/>
        </authorList>
    </citation>
    <scope>NUCLEOTIDE SEQUENCE [LARGE SCALE GENOMIC DNA]</scope>
    <source>
        <strain evidence="3 4">NRRL 8041</strain>
    </source>
</reference>
<feature type="domain" description="SsfX3-like N-terminal" evidence="2">
    <location>
        <begin position="19"/>
        <end position="148"/>
    </location>
</feature>
<evidence type="ECO:0000259" key="1">
    <source>
        <dbReference type="Pfam" id="PF13472"/>
    </source>
</evidence>
<feature type="domain" description="SGNH hydrolase-type esterase" evidence="1">
    <location>
        <begin position="169"/>
        <end position="342"/>
    </location>
</feature>
<keyword evidence="4" id="KW-1185">Reference proteome</keyword>
<dbReference type="EMBL" id="PYBV01000062">
    <property type="protein sequence ID" value="PYC63429.1"/>
    <property type="molecule type" value="Genomic_DNA"/>
</dbReference>